<dbReference type="Proteomes" id="UP001596957">
    <property type="component" value="Unassembled WGS sequence"/>
</dbReference>
<accession>A0ABW2VUH3</accession>
<name>A0ABW2VUH3_9ACTN</name>
<proteinExistence type="predicted"/>
<evidence type="ECO:0000313" key="1">
    <source>
        <dbReference type="EMBL" id="MFD0286935.1"/>
    </source>
</evidence>
<gene>
    <name evidence="1" type="ORF">ACFQZP_35690</name>
</gene>
<protein>
    <submittedName>
        <fullName evidence="1">Uncharacterized protein</fullName>
    </submittedName>
</protein>
<reference evidence="2" key="1">
    <citation type="journal article" date="2019" name="Int. J. Syst. Evol. Microbiol.">
        <title>The Global Catalogue of Microorganisms (GCM) 10K type strain sequencing project: providing services to taxonomists for standard genome sequencing and annotation.</title>
        <authorList>
            <consortium name="The Broad Institute Genomics Platform"/>
            <consortium name="The Broad Institute Genome Sequencing Center for Infectious Disease"/>
            <person name="Wu L."/>
            <person name="Ma J."/>
        </authorList>
    </citation>
    <scope>NUCLEOTIDE SEQUENCE [LARGE SCALE GENOMIC DNA]</scope>
    <source>
        <strain evidence="2">CGMCC 4.7198</strain>
    </source>
</reference>
<dbReference type="RefSeq" id="WP_381251657.1">
    <property type="nucleotide sequence ID" value="NZ_JBHTBI010000007.1"/>
</dbReference>
<evidence type="ECO:0000313" key="2">
    <source>
        <dbReference type="Proteomes" id="UP001596957"/>
    </source>
</evidence>
<comment type="caution">
    <text evidence="1">The sequence shown here is derived from an EMBL/GenBank/DDBJ whole genome shotgun (WGS) entry which is preliminary data.</text>
</comment>
<organism evidence="1 2">
    <name type="scientific">Streptomyces lutosisoli</name>
    <dbReference type="NCBI Taxonomy" id="2665721"/>
    <lineage>
        <taxon>Bacteria</taxon>
        <taxon>Bacillati</taxon>
        <taxon>Actinomycetota</taxon>
        <taxon>Actinomycetes</taxon>
        <taxon>Kitasatosporales</taxon>
        <taxon>Streptomycetaceae</taxon>
        <taxon>Streptomyces</taxon>
    </lineage>
</organism>
<keyword evidence="2" id="KW-1185">Reference proteome</keyword>
<sequence length="238" mass="26546">MKLSAKLPPDDINASLIRFENVRGERYTEIFLIGGHAITGKLVAGIYNTLGLNSLTGTGDSCPQELLDSVDVDVIKEHYDLISVFKNGPRLWCLDWVEVMAGVERDFNGLKARWVMWLDVPKEMRKHQGVAYKPISGKRDTQLGIRKGSPAFILDDPEGDSWVMKSASLIVDPHQTYGSLKDLGSRLRPPPGWTFRTVVLEQDLILTSDEGAVKITQDELGNTYDRAGGPYSMQEVIR</sequence>
<dbReference type="EMBL" id="JBHTEC010000001">
    <property type="protein sequence ID" value="MFD0286935.1"/>
    <property type="molecule type" value="Genomic_DNA"/>
</dbReference>